<evidence type="ECO:0000313" key="6">
    <source>
        <dbReference type="Proteomes" id="UP000543598"/>
    </source>
</evidence>
<accession>A0A7Y2LZT5</accession>
<proteinExistence type="predicted"/>
<reference evidence="5 6" key="1">
    <citation type="submission" date="2020-05" db="EMBL/GenBank/DDBJ databases">
        <title>MicrobeNet Type strains.</title>
        <authorList>
            <person name="Nicholson A.C."/>
        </authorList>
    </citation>
    <scope>NUCLEOTIDE SEQUENCE [LARGE SCALE GENOMIC DNA]</scope>
    <source>
        <strain evidence="5 6">JCM 14282</strain>
    </source>
</reference>
<keyword evidence="2" id="KW-0238">DNA-binding</keyword>
<dbReference type="EMBL" id="JABEMB010000009">
    <property type="protein sequence ID" value="NNH03830.1"/>
    <property type="molecule type" value="Genomic_DNA"/>
</dbReference>
<sequence length="276" mass="28927">MGLVLARPAEILGAEAYYHELVAGAERALSQSGRGVLLQVVPTRGEELDSYRRWAADGRVDGVILVDLSPDDPRTSLVQELGLPAVAIADPSSSAGLGTVWTQDDLAMEIAVRYLAGLGHERLAHVSGPEAMAHTRIRAAAFDATLAELGLTGVRIASDYAREGGRDAVVRLLEAEPPTAIVFDNDLMALGGLEACRSRGIVVPSQLSLLAWDDSALAQLAEPSLSAMSHDVQKVGDLAAKAVLAAIAGSEPEVVATRHPELVVRGSTGPLAHLDK</sequence>
<evidence type="ECO:0000256" key="3">
    <source>
        <dbReference type="ARBA" id="ARBA00023163"/>
    </source>
</evidence>
<dbReference type="GO" id="GO:0000976">
    <property type="term" value="F:transcription cis-regulatory region binding"/>
    <property type="evidence" value="ECO:0007669"/>
    <property type="project" value="TreeGrafter"/>
</dbReference>
<dbReference type="SUPFAM" id="SSF53822">
    <property type="entry name" value="Periplasmic binding protein-like I"/>
    <property type="match status" value="1"/>
</dbReference>
<protein>
    <submittedName>
        <fullName evidence="5">Substrate-binding domain-containing protein</fullName>
    </submittedName>
</protein>
<comment type="caution">
    <text evidence="5">The sequence shown here is derived from an EMBL/GenBank/DDBJ whole genome shotgun (WGS) entry which is preliminary data.</text>
</comment>
<evidence type="ECO:0000259" key="4">
    <source>
        <dbReference type="Pfam" id="PF13377"/>
    </source>
</evidence>
<evidence type="ECO:0000313" key="5">
    <source>
        <dbReference type="EMBL" id="NNH03830.1"/>
    </source>
</evidence>
<dbReference type="Pfam" id="PF13377">
    <property type="entry name" value="Peripla_BP_3"/>
    <property type="match status" value="1"/>
</dbReference>
<name>A0A7Y2LZT5_9MICO</name>
<dbReference type="GO" id="GO:0003700">
    <property type="term" value="F:DNA-binding transcription factor activity"/>
    <property type="evidence" value="ECO:0007669"/>
    <property type="project" value="TreeGrafter"/>
</dbReference>
<dbReference type="CDD" id="cd06267">
    <property type="entry name" value="PBP1_LacI_sugar_binding-like"/>
    <property type="match status" value="1"/>
</dbReference>
<feature type="domain" description="Transcriptional regulator LacI/GalR-like sensor" evidence="4">
    <location>
        <begin position="112"/>
        <end position="268"/>
    </location>
</feature>
<evidence type="ECO:0000256" key="1">
    <source>
        <dbReference type="ARBA" id="ARBA00023015"/>
    </source>
</evidence>
<dbReference type="PANTHER" id="PTHR30146:SF155">
    <property type="entry name" value="ALANINE RACEMASE"/>
    <property type="match status" value="1"/>
</dbReference>
<keyword evidence="3" id="KW-0804">Transcription</keyword>
<dbReference type="InterPro" id="IPR046335">
    <property type="entry name" value="LacI/GalR-like_sensor"/>
</dbReference>
<evidence type="ECO:0000256" key="2">
    <source>
        <dbReference type="ARBA" id="ARBA00023125"/>
    </source>
</evidence>
<dbReference type="Gene3D" id="3.40.50.2300">
    <property type="match status" value="2"/>
</dbReference>
<keyword evidence="1" id="KW-0805">Transcription regulation</keyword>
<organism evidence="5 6">
    <name type="scientific">Microbacterium ulmi</name>
    <dbReference type="NCBI Taxonomy" id="179095"/>
    <lineage>
        <taxon>Bacteria</taxon>
        <taxon>Bacillati</taxon>
        <taxon>Actinomycetota</taxon>
        <taxon>Actinomycetes</taxon>
        <taxon>Micrococcales</taxon>
        <taxon>Microbacteriaceae</taxon>
        <taxon>Microbacterium</taxon>
    </lineage>
</organism>
<dbReference type="AlphaFoldDB" id="A0A7Y2LZT5"/>
<dbReference type="Proteomes" id="UP000543598">
    <property type="component" value="Unassembled WGS sequence"/>
</dbReference>
<keyword evidence="6" id="KW-1185">Reference proteome</keyword>
<dbReference type="InterPro" id="IPR028082">
    <property type="entry name" value="Peripla_BP_I"/>
</dbReference>
<gene>
    <name evidence="5" type="ORF">HLA99_08220</name>
</gene>
<dbReference type="PANTHER" id="PTHR30146">
    <property type="entry name" value="LACI-RELATED TRANSCRIPTIONAL REPRESSOR"/>
    <property type="match status" value="1"/>
</dbReference>